<dbReference type="InterPro" id="IPR029044">
    <property type="entry name" value="Nucleotide-diphossugar_trans"/>
</dbReference>
<dbReference type="SUPFAM" id="SSF53448">
    <property type="entry name" value="Nucleotide-diphospho-sugar transferases"/>
    <property type="match status" value="1"/>
</dbReference>
<dbReference type="InterPro" id="IPR003329">
    <property type="entry name" value="Cytidylyl_trans"/>
</dbReference>
<gene>
    <name evidence="1" type="ORF">O3P16_06060</name>
</gene>
<dbReference type="PANTHER" id="PTHR21485:SF6">
    <property type="entry name" value="N-ACYLNEURAMINATE CYTIDYLYLTRANSFERASE-RELATED"/>
    <property type="match status" value="1"/>
</dbReference>
<comment type="caution">
    <text evidence="1">The sequence shown here is derived from an EMBL/GenBank/DDBJ whole genome shotgun (WGS) entry which is preliminary data.</text>
</comment>
<reference evidence="1 2" key="1">
    <citation type="submission" date="2022-12" db="EMBL/GenBank/DDBJ databases">
        <title>Chitinophagaceae gen. sp. nov., a new member of the family Chitinophagaceae, isolated from soil in a chemical factory.</title>
        <authorList>
            <person name="Ke Z."/>
        </authorList>
    </citation>
    <scope>NUCLEOTIDE SEQUENCE [LARGE SCALE GENOMIC DNA]</scope>
    <source>
        <strain evidence="1 2">LY-5</strain>
    </source>
</reference>
<dbReference type="Proteomes" id="UP001210231">
    <property type="component" value="Unassembled WGS sequence"/>
</dbReference>
<keyword evidence="2" id="KW-1185">Reference proteome</keyword>
<protein>
    <submittedName>
        <fullName evidence="1">Acylneuraminate cytidylyltransferase family protein</fullName>
    </submittedName>
</protein>
<dbReference type="Pfam" id="PF02348">
    <property type="entry name" value="CTP_transf_3"/>
    <property type="match status" value="1"/>
</dbReference>
<dbReference type="PANTHER" id="PTHR21485">
    <property type="entry name" value="HAD SUPERFAMILY MEMBERS CMAS AND KDSC"/>
    <property type="match status" value="1"/>
</dbReference>
<sequence length="232" mass="26505">MREDILVLIPARGGSKGIPGKNIKPLLGKPLIYYSLDIARQFFAPEQILVSTDDVKIKETVEDYGIPVPFLRPEDISGDTASSNVVILHALDFLKTQGRTFKYTLLLQPTSPYRQAKHINELLAMIDSKESFEMILSVKETESNPYFVLYEEEGGLLQRSKKGNFTRRQDCPKVWEANGSLYLFDNEILAEKRDIYLLNKKKLVMDDPLLSIDLDTPTDWQIAELLLKDIIR</sequence>
<dbReference type="CDD" id="cd02513">
    <property type="entry name" value="CMP-NeuAc_Synthase"/>
    <property type="match status" value="1"/>
</dbReference>
<dbReference type="GO" id="GO:0016779">
    <property type="term" value="F:nucleotidyltransferase activity"/>
    <property type="evidence" value="ECO:0007669"/>
    <property type="project" value="UniProtKB-KW"/>
</dbReference>
<evidence type="ECO:0000313" key="2">
    <source>
        <dbReference type="Proteomes" id="UP001210231"/>
    </source>
</evidence>
<accession>A0ABT4UHN8</accession>
<proteinExistence type="predicted"/>
<dbReference type="EMBL" id="JAQGEF010000005">
    <property type="protein sequence ID" value="MDA3614364.1"/>
    <property type="molecule type" value="Genomic_DNA"/>
</dbReference>
<keyword evidence="1" id="KW-0548">Nucleotidyltransferase</keyword>
<dbReference type="InterPro" id="IPR050793">
    <property type="entry name" value="CMP-NeuNAc_synthase"/>
</dbReference>
<dbReference type="RefSeq" id="WP_407030692.1">
    <property type="nucleotide sequence ID" value="NZ_JAQGEF010000005.1"/>
</dbReference>
<organism evidence="1 2">
    <name type="scientific">Polluticaenibacter yanchengensis</name>
    <dbReference type="NCBI Taxonomy" id="3014562"/>
    <lineage>
        <taxon>Bacteria</taxon>
        <taxon>Pseudomonadati</taxon>
        <taxon>Bacteroidota</taxon>
        <taxon>Chitinophagia</taxon>
        <taxon>Chitinophagales</taxon>
        <taxon>Chitinophagaceae</taxon>
        <taxon>Polluticaenibacter</taxon>
    </lineage>
</organism>
<evidence type="ECO:0000313" key="1">
    <source>
        <dbReference type="EMBL" id="MDA3614364.1"/>
    </source>
</evidence>
<name>A0ABT4UHN8_9BACT</name>
<keyword evidence="1" id="KW-0808">Transferase</keyword>
<dbReference type="Gene3D" id="3.90.550.10">
    <property type="entry name" value="Spore Coat Polysaccharide Biosynthesis Protein SpsA, Chain A"/>
    <property type="match status" value="1"/>
</dbReference>